<comment type="pathway">
    <text evidence="1 11">Amino-acid biosynthesis; L-leucine biosynthesis; L-leucine from 3-methyl-2-oxobutanoate: step 1/4.</text>
</comment>
<keyword evidence="14" id="KW-1185">Reference proteome</keyword>
<evidence type="ECO:0000256" key="1">
    <source>
        <dbReference type="ARBA" id="ARBA00004689"/>
    </source>
</evidence>
<proteinExistence type="inferred from homology"/>
<dbReference type="InterPro" id="IPR054691">
    <property type="entry name" value="LeuA/HCS_post-cat"/>
</dbReference>
<organism evidence="13 14">
    <name type="scientific">Deefgea chitinilytica</name>
    <dbReference type="NCBI Taxonomy" id="570276"/>
    <lineage>
        <taxon>Bacteria</taxon>
        <taxon>Pseudomonadati</taxon>
        <taxon>Pseudomonadota</taxon>
        <taxon>Betaproteobacteria</taxon>
        <taxon>Neisseriales</taxon>
        <taxon>Chitinibacteraceae</taxon>
        <taxon>Deefgea</taxon>
    </lineage>
</organism>
<feature type="domain" description="Pyruvate carboxyltransferase" evidence="12">
    <location>
        <begin position="95"/>
        <end position="357"/>
    </location>
</feature>
<dbReference type="EMBL" id="WOFE01000011">
    <property type="protein sequence ID" value="MBM5572781.1"/>
    <property type="molecule type" value="Genomic_DNA"/>
</dbReference>
<dbReference type="PROSITE" id="PS50991">
    <property type="entry name" value="PYR_CT"/>
    <property type="match status" value="1"/>
</dbReference>
<keyword evidence="8 11" id="KW-0479">Metal-binding</keyword>
<dbReference type="HAMAP" id="MF_01025">
    <property type="entry name" value="LeuA_type1"/>
    <property type="match status" value="1"/>
</dbReference>
<feature type="binding site" evidence="11">
    <location>
        <position position="294"/>
    </location>
    <ligand>
        <name>Mn(2+)</name>
        <dbReference type="ChEBI" id="CHEBI:29035"/>
    </ligand>
</feature>
<evidence type="ECO:0000256" key="6">
    <source>
        <dbReference type="ARBA" id="ARBA00022605"/>
    </source>
</evidence>
<evidence type="ECO:0000256" key="11">
    <source>
        <dbReference type="HAMAP-Rule" id="MF_01025"/>
    </source>
</evidence>
<protein>
    <recommendedName>
        <fullName evidence="4 11">2-isopropylmalate synthase</fullName>
        <ecNumber evidence="3 11">2.3.3.13</ecNumber>
    </recommendedName>
    <alternativeName>
        <fullName evidence="11">Alpha-IPM synthase</fullName>
    </alternativeName>
    <alternativeName>
        <fullName evidence="11">Alpha-isopropylmalate synthase</fullName>
    </alternativeName>
</protein>
<feature type="binding site" evidence="11">
    <location>
        <position position="292"/>
    </location>
    <ligand>
        <name>Mn(2+)</name>
        <dbReference type="ChEBI" id="CHEBI:29035"/>
    </ligand>
</feature>
<comment type="cofactor">
    <cofactor evidence="11">
        <name>Mn(2+)</name>
        <dbReference type="ChEBI" id="CHEBI:29035"/>
    </cofactor>
</comment>
<accession>A0ABS2CHC7</accession>
<evidence type="ECO:0000256" key="2">
    <source>
        <dbReference type="ARBA" id="ARBA00009396"/>
    </source>
</evidence>
<evidence type="ECO:0000256" key="4">
    <source>
        <dbReference type="ARBA" id="ARBA00018198"/>
    </source>
</evidence>
<dbReference type="SUPFAM" id="SSF110921">
    <property type="entry name" value="2-isopropylmalate synthase LeuA, allosteric (dimerisation) domain"/>
    <property type="match status" value="1"/>
</dbReference>
<dbReference type="Gene3D" id="3.20.20.70">
    <property type="entry name" value="Aldolase class I"/>
    <property type="match status" value="1"/>
</dbReference>
<comment type="function">
    <text evidence="11">Catalyzes the condensation of the acetyl group of acetyl-CoA with 3-methyl-2-oxobutanoate (2-ketoisovalerate) to form 3-carboxy-3-hydroxy-4-methylpentanoate (2-isopropylmalate).</text>
</comment>
<dbReference type="PANTHER" id="PTHR10277">
    <property type="entry name" value="HOMOCITRATE SYNTHASE-RELATED"/>
    <property type="match status" value="1"/>
</dbReference>
<keyword evidence="13" id="KW-0012">Acyltransferase</keyword>
<dbReference type="Gene3D" id="1.10.238.260">
    <property type="match status" value="1"/>
</dbReference>
<gene>
    <name evidence="11" type="primary">leuA</name>
    <name evidence="13" type="ORF">GM173_14500</name>
</gene>
<feature type="binding site" evidence="11">
    <location>
        <position position="328"/>
    </location>
    <ligand>
        <name>Mn(2+)</name>
        <dbReference type="ChEBI" id="CHEBI:29035"/>
    </ligand>
</feature>
<dbReference type="RefSeq" id="WP_203572112.1">
    <property type="nucleotide sequence ID" value="NZ_WOFE01000011.1"/>
</dbReference>
<comment type="catalytic activity">
    <reaction evidence="11">
        <text>3-methyl-2-oxobutanoate + acetyl-CoA + H2O = (2S)-2-isopropylmalate + CoA + H(+)</text>
        <dbReference type="Rhea" id="RHEA:21524"/>
        <dbReference type="ChEBI" id="CHEBI:1178"/>
        <dbReference type="ChEBI" id="CHEBI:11851"/>
        <dbReference type="ChEBI" id="CHEBI:15377"/>
        <dbReference type="ChEBI" id="CHEBI:15378"/>
        <dbReference type="ChEBI" id="CHEBI:57287"/>
        <dbReference type="ChEBI" id="CHEBI:57288"/>
        <dbReference type="EC" id="2.3.3.13"/>
    </reaction>
</comment>
<dbReference type="InterPro" id="IPR002034">
    <property type="entry name" value="AIPM/Hcit_synth_CS"/>
</dbReference>
<feature type="region of interest" description="Regulatory domain" evidence="11">
    <location>
        <begin position="483"/>
        <end position="602"/>
    </location>
</feature>
<comment type="caution">
    <text evidence="13">The sequence shown here is derived from an EMBL/GenBank/DDBJ whole genome shotgun (WGS) entry which is preliminary data.</text>
</comment>
<sequence length="602" mass="64663">MSLDIDRLIADFGGPSTLADQLNAAFPADPVSRAAIYKWRERGSLPLTQVDKLAKLATSQGRSFNIQNYMSDAQSAATHIQESTMSSTNNHNNRLVIFDTTLRDGEQSPGASMTKEEKIRIARQLERLGVDVIEAGFAAASPGDADAIKTIAGIIENSTVCSLARANERDVRAAGEAIKDAKRGRIHTFIATSPIHMEHKLRMTPDQVVEAAVKAVKIAGEYTKDIEFSAEDALRSDIDFLARIFGAVIAAGATTLNVPDTVGYAVPQRTEAFFRELIAKTPGGDKVVWSAHCHNDLGMAVANSLAAVLGGARQVECTINGLGERAGNAAMEEIVMATRTRRDIFGVECGVDATQIVPTSKLVSTITGYPVQPNKAIVGANAFAHESGIHQDGVLKHRETYEIMSAESVGWSTNRLSLGKLSGRNAFKTKLLELGIELQSEEALNAAFARFKTLADKKREIFDEDLHALVSDELITIEQEHIKLISLKVISETGETPSADLVVSEAGTERRATALGDGTVDATFKAIESLFNSGAELQLYSVNAITSGTDSQGEVTVRLMKDAKIVNGQGADTDIIVASAKAYISALNKIHNNISRVHPQPV</sequence>
<dbReference type="GO" id="GO:0003852">
    <property type="term" value="F:2-isopropylmalate synthase activity"/>
    <property type="evidence" value="ECO:0007669"/>
    <property type="project" value="UniProtKB-EC"/>
</dbReference>
<evidence type="ECO:0000313" key="13">
    <source>
        <dbReference type="EMBL" id="MBM5572781.1"/>
    </source>
</evidence>
<evidence type="ECO:0000256" key="9">
    <source>
        <dbReference type="ARBA" id="ARBA00023211"/>
    </source>
</evidence>
<evidence type="ECO:0000256" key="5">
    <source>
        <dbReference type="ARBA" id="ARBA00022430"/>
    </source>
</evidence>
<dbReference type="Gene3D" id="3.30.160.270">
    <property type="match status" value="1"/>
</dbReference>
<dbReference type="Proteomes" id="UP001195660">
    <property type="component" value="Unassembled WGS sequence"/>
</dbReference>
<evidence type="ECO:0000256" key="10">
    <source>
        <dbReference type="ARBA" id="ARBA00023304"/>
    </source>
</evidence>
<dbReference type="Pfam" id="PF00682">
    <property type="entry name" value="HMGL-like"/>
    <property type="match status" value="1"/>
</dbReference>
<dbReference type="NCBIfam" id="NF002086">
    <property type="entry name" value="PRK00915.1-3"/>
    <property type="match status" value="1"/>
</dbReference>
<dbReference type="SUPFAM" id="SSF51569">
    <property type="entry name" value="Aldolase"/>
    <property type="match status" value="1"/>
</dbReference>
<feature type="binding site" evidence="11">
    <location>
        <position position="104"/>
    </location>
    <ligand>
        <name>Mn(2+)</name>
        <dbReference type="ChEBI" id="CHEBI:29035"/>
    </ligand>
</feature>
<dbReference type="InterPro" id="IPR036230">
    <property type="entry name" value="LeuA_allosteric_dom_sf"/>
</dbReference>
<dbReference type="EC" id="2.3.3.13" evidence="3 11"/>
<dbReference type="Pfam" id="PF22617">
    <property type="entry name" value="HCS_D2"/>
    <property type="match status" value="1"/>
</dbReference>
<dbReference type="NCBIfam" id="TIGR00973">
    <property type="entry name" value="leuA_bact"/>
    <property type="match status" value="1"/>
</dbReference>
<dbReference type="InterPro" id="IPR005671">
    <property type="entry name" value="LeuA_bact_synth"/>
</dbReference>
<keyword evidence="5 11" id="KW-0432">Leucine biosynthesis</keyword>
<evidence type="ECO:0000256" key="8">
    <source>
        <dbReference type="ARBA" id="ARBA00022723"/>
    </source>
</evidence>
<evidence type="ECO:0000259" key="12">
    <source>
        <dbReference type="PROSITE" id="PS50991"/>
    </source>
</evidence>
<keyword evidence="7 11" id="KW-0808">Transferase</keyword>
<dbReference type="InterPro" id="IPR050073">
    <property type="entry name" value="2-IPM_HCS-like"/>
</dbReference>
<dbReference type="InterPro" id="IPR013785">
    <property type="entry name" value="Aldolase_TIM"/>
</dbReference>
<dbReference type="PROSITE" id="PS00816">
    <property type="entry name" value="AIPM_HOMOCIT_SYNTH_2"/>
    <property type="match status" value="1"/>
</dbReference>
<dbReference type="NCBIfam" id="NF046037">
    <property type="entry name" value="carphisopro"/>
    <property type="match status" value="1"/>
</dbReference>
<evidence type="ECO:0000256" key="3">
    <source>
        <dbReference type="ARBA" id="ARBA00012973"/>
    </source>
</evidence>
<dbReference type="SMART" id="SM00917">
    <property type="entry name" value="LeuA_dimer"/>
    <property type="match status" value="1"/>
</dbReference>
<evidence type="ECO:0000256" key="7">
    <source>
        <dbReference type="ARBA" id="ARBA00022679"/>
    </source>
</evidence>
<keyword evidence="10 11" id="KW-0100">Branched-chain amino acid biosynthesis</keyword>
<keyword evidence="6 11" id="KW-0028">Amino-acid biosynthesis</keyword>
<dbReference type="PANTHER" id="PTHR10277:SF9">
    <property type="entry name" value="2-ISOPROPYLMALATE SYNTHASE 1, CHLOROPLASTIC-RELATED"/>
    <property type="match status" value="1"/>
</dbReference>
<dbReference type="PROSITE" id="PS00815">
    <property type="entry name" value="AIPM_HOMOCIT_SYNTH_1"/>
    <property type="match status" value="1"/>
</dbReference>
<keyword evidence="11" id="KW-0963">Cytoplasm</keyword>
<dbReference type="InterPro" id="IPR000891">
    <property type="entry name" value="PYR_CT"/>
</dbReference>
<dbReference type="CDD" id="cd07940">
    <property type="entry name" value="DRE_TIM_IPMS"/>
    <property type="match status" value="1"/>
</dbReference>
<reference evidence="13 14" key="1">
    <citation type="submission" date="2019-11" db="EMBL/GenBank/DDBJ databases">
        <title>Novel Deefgea species.</title>
        <authorList>
            <person name="Han J.-H."/>
        </authorList>
    </citation>
    <scope>NUCLEOTIDE SEQUENCE [LARGE SCALE GENOMIC DNA]</scope>
    <source>
        <strain evidence="13 14">LMG 24817</strain>
    </source>
</reference>
<comment type="subunit">
    <text evidence="11">Homodimer.</text>
</comment>
<dbReference type="Pfam" id="PF08502">
    <property type="entry name" value="LeuA_dimer"/>
    <property type="match status" value="1"/>
</dbReference>
<keyword evidence="9 11" id="KW-0464">Manganese</keyword>
<dbReference type="InterPro" id="IPR013709">
    <property type="entry name" value="2-isopropylmalate_synth_dimer"/>
</dbReference>
<dbReference type="InterPro" id="IPR059216">
    <property type="entry name" value="LeuA_carph_isopro_dom"/>
</dbReference>
<evidence type="ECO:0000313" key="14">
    <source>
        <dbReference type="Proteomes" id="UP001195660"/>
    </source>
</evidence>
<name>A0ABS2CHC7_9NEIS</name>
<dbReference type="NCBIfam" id="NF002087">
    <property type="entry name" value="PRK00915.1-4"/>
    <property type="match status" value="1"/>
</dbReference>
<comment type="similarity">
    <text evidence="2 11">Belongs to the alpha-IPM synthase/homocitrate synthase family. LeuA type 1 subfamily.</text>
</comment>